<proteinExistence type="predicted"/>
<feature type="transmembrane region" description="Helical" evidence="1">
    <location>
        <begin position="173"/>
        <end position="192"/>
    </location>
</feature>
<evidence type="ECO:0000256" key="1">
    <source>
        <dbReference type="SAM" id="Phobius"/>
    </source>
</evidence>
<evidence type="ECO:0000313" key="2">
    <source>
        <dbReference type="EMBL" id="TWF74679.1"/>
    </source>
</evidence>
<dbReference type="OrthoDB" id="3431233at2"/>
<name>A0A561SIG6_9PSEU</name>
<dbReference type="EMBL" id="VIWU01000001">
    <property type="protein sequence ID" value="TWF74679.1"/>
    <property type="molecule type" value="Genomic_DNA"/>
</dbReference>
<organism evidence="2 3">
    <name type="scientific">Pseudonocardia hierapolitana</name>
    <dbReference type="NCBI Taxonomy" id="1128676"/>
    <lineage>
        <taxon>Bacteria</taxon>
        <taxon>Bacillati</taxon>
        <taxon>Actinomycetota</taxon>
        <taxon>Actinomycetes</taxon>
        <taxon>Pseudonocardiales</taxon>
        <taxon>Pseudonocardiaceae</taxon>
        <taxon>Pseudonocardia</taxon>
    </lineage>
</organism>
<evidence type="ECO:0000313" key="3">
    <source>
        <dbReference type="Proteomes" id="UP000321261"/>
    </source>
</evidence>
<comment type="caution">
    <text evidence="2">The sequence shown here is derived from an EMBL/GenBank/DDBJ whole genome shotgun (WGS) entry which is preliminary data.</text>
</comment>
<dbReference type="AlphaFoldDB" id="A0A561SIG6"/>
<keyword evidence="1" id="KW-1133">Transmembrane helix</keyword>
<dbReference type="RefSeq" id="WP_147254012.1">
    <property type="nucleotide sequence ID" value="NZ_VIWU01000001.1"/>
</dbReference>
<reference evidence="2 3" key="1">
    <citation type="submission" date="2019-06" db="EMBL/GenBank/DDBJ databases">
        <title>Sequencing the genomes of 1000 actinobacteria strains.</title>
        <authorList>
            <person name="Klenk H.-P."/>
        </authorList>
    </citation>
    <scope>NUCLEOTIDE SEQUENCE [LARGE SCALE GENOMIC DNA]</scope>
    <source>
        <strain evidence="2 3">DSM 45671</strain>
    </source>
</reference>
<feature type="transmembrane region" description="Helical" evidence="1">
    <location>
        <begin position="148"/>
        <end position="167"/>
    </location>
</feature>
<gene>
    <name evidence="2" type="ORF">FHX44_11560</name>
</gene>
<sequence length="209" mass="22040">MALAPVVLLVALVTHPFIATLPDEEAVAHAVAAHTTWWGIVHLLTAVASGLVALAFLAIRARLRDAGEERFSPWALPFVIVGSVLYGFLPGLEFAPMTAVRTGGDAAATQAVLQPWFISVLATSVLLFAVGVIGFAQGIASARILSRPLTRLVVTALVVWAAARFVPLGAVQFHMQGAAAIVALWPLAFGMWRQTRLAPPMPASAARAH</sequence>
<feature type="transmembrane region" description="Helical" evidence="1">
    <location>
        <begin position="116"/>
        <end position="136"/>
    </location>
</feature>
<protein>
    <submittedName>
        <fullName evidence="2">Uncharacterized protein</fullName>
    </submittedName>
</protein>
<keyword evidence="1" id="KW-0472">Membrane</keyword>
<feature type="transmembrane region" description="Helical" evidence="1">
    <location>
        <begin position="35"/>
        <end position="59"/>
    </location>
</feature>
<keyword evidence="3" id="KW-1185">Reference proteome</keyword>
<dbReference type="Proteomes" id="UP000321261">
    <property type="component" value="Unassembled WGS sequence"/>
</dbReference>
<feature type="transmembrane region" description="Helical" evidence="1">
    <location>
        <begin position="71"/>
        <end position="89"/>
    </location>
</feature>
<accession>A0A561SIG6</accession>
<keyword evidence="1" id="KW-0812">Transmembrane</keyword>